<gene>
    <name evidence="3" type="ORF">SORDD21_00333</name>
</gene>
<proteinExistence type="predicted"/>
<evidence type="ECO:0000313" key="4">
    <source>
        <dbReference type="Proteomes" id="UP000070053"/>
    </source>
</evidence>
<reference evidence="3 4" key="1">
    <citation type="submission" date="2016-01" db="EMBL/GenBank/DDBJ databases">
        <title>Highly variable Streptococcus oralis are common among viridans streptococci isolated from primates.</title>
        <authorList>
            <person name="Denapaite D."/>
            <person name="Rieger M."/>
            <person name="Koendgen S."/>
            <person name="Brueckner R."/>
            <person name="Ochigava I."/>
            <person name="Kappeler P."/>
            <person name="Maetz-Rensing K."/>
            <person name="Leendertz F."/>
            <person name="Hakenbeck R."/>
        </authorList>
    </citation>
    <scope>NUCLEOTIDE SEQUENCE [LARGE SCALE GENOMIC DNA]</scope>
    <source>
        <strain evidence="3 4">DD21</strain>
    </source>
</reference>
<dbReference type="EMBL" id="LQZP01000087">
    <property type="protein sequence ID" value="KXT92681.1"/>
    <property type="molecule type" value="Genomic_DNA"/>
</dbReference>
<name>A0A139PR97_STROR</name>
<dbReference type="Pfam" id="PF01336">
    <property type="entry name" value="tRNA_anti-codon"/>
    <property type="match status" value="1"/>
</dbReference>
<dbReference type="GO" id="GO:0008408">
    <property type="term" value="F:3'-5' exonuclease activity"/>
    <property type="evidence" value="ECO:0007669"/>
    <property type="project" value="InterPro"/>
</dbReference>
<comment type="caution">
    <text evidence="3">The sequence shown here is derived from an EMBL/GenBank/DDBJ whole genome shotgun (WGS) entry which is preliminary data.</text>
</comment>
<dbReference type="SUPFAM" id="SSF50249">
    <property type="entry name" value="Nucleic acid-binding proteins"/>
    <property type="match status" value="1"/>
</dbReference>
<dbReference type="GO" id="GO:0003676">
    <property type="term" value="F:nucleic acid binding"/>
    <property type="evidence" value="ECO:0007669"/>
    <property type="project" value="InterPro"/>
</dbReference>
<dbReference type="Pfam" id="PF14579">
    <property type="entry name" value="HHH_6"/>
    <property type="match status" value="1"/>
</dbReference>
<dbReference type="GO" id="GO:0006260">
    <property type="term" value="P:DNA replication"/>
    <property type="evidence" value="ECO:0007669"/>
    <property type="project" value="InterPro"/>
</dbReference>
<dbReference type="PANTHER" id="PTHR32294">
    <property type="entry name" value="DNA POLYMERASE III SUBUNIT ALPHA"/>
    <property type="match status" value="1"/>
</dbReference>
<accession>A0A139PR97</accession>
<keyword evidence="3" id="KW-0548">Nucleotidyltransferase</keyword>
<dbReference type="PANTHER" id="PTHR32294:SF0">
    <property type="entry name" value="DNA POLYMERASE III SUBUNIT ALPHA"/>
    <property type="match status" value="1"/>
</dbReference>
<sequence length="282" mass="32531">MKAIKGMPRDFSYWIIENRPFSSIEDFITRLPKNYKKLSLLSPLVELGLFDDFDKNRQKILVNLPNLFVFVEELGGLFADASYSWTEADDFSEAEKFYKEQELIGVGISAHPIQTLAKQALYPATPIATLTEGSQATLLVEVQKLKVIRTKKGESMAFLQVHDSKSRMDVTVFSDQYRKFASILSEGKFYYINGKVQSRDGRLQMIAQDLKEAVAERFWIQVKNHDYDKEISTILEQYKGSIPVIIRYVEEEKTIVSSRHFVRKDSTLQEKLEGIAMKTIYR</sequence>
<dbReference type="Gene3D" id="2.40.50.140">
    <property type="entry name" value="Nucleic acid-binding proteins"/>
    <property type="match status" value="1"/>
</dbReference>
<dbReference type="AlphaFoldDB" id="A0A139PR97"/>
<keyword evidence="3" id="KW-0808">Transferase</keyword>
<dbReference type="InterPro" id="IPR004365">
    <property type="entry name" value="NA-bd_OB_tRNA"/>
</dbReference>
<dbReference type="InterPro" id="IPR004805">
    <property type="entry name" value="DnaE2/DnaE/PolC"/>
</dbReference>
<protein>
    <submittedName>
        <fullName evidence="3">DNA polymerase III alpha subunit</fullName>
        <ecNumber evidence="3">2.7.7.7</ecNumber>
    </submittedName>
</protein>
<evidence type="ECO:0000259" key="1">
    <source>
        <dbReference type="Pfam" id="PF01336"/>
    </source>
</evidence>
<dbReference type="CDD" id="cd04485">
    <property type="entry name" value="DnaE_OBF"/>
    <property type="match status" value="1"/>
</dbReference>
<feature type="domain" description="DNA polymerase helix-hairpin-helix motif" evidence="2">
    <location>
        <begin position="1"/>
        <end position="59"/>
    </location>
</feature>
<evidence type="ECO:0000313" key="3">
    <source>
        <dbReference type="EMBL" id="KXT92681.1"/>
    </source>
</evidence>
<dbReference type="PATRIC" id="fig|1303.81.peg.408"/>
<dbReference type="InterPro" id="IPR012340">
    <property type="entry name" value="NA-bd_OB-fold"/>
</dbReference>
<dbReference type="GO" id="GO:0003887">
    <property type="term" value="F:DNA-directed DNA polymerase activity"/>
    <property type="evidence" value="ECO:0007669"/>
    <property type="project" value="UniProtKB-EC"/>
</dbReference>
<organism evidence="3 4">
    <name type="scientific">Streptococcus oralis</name>
    <dbReference type="NCBI Taxonomy" id="1303"/>
    <lineage>
        <taxon>Bacteria</taxon>
        <taxon>Bacillati</taxon>
        <taxon>Bacillota</taxon>
        <taxon>Bacilli</taxon>
        <taxon>Lactobacillales</taxon>
        <taxon>Streptococcaceae</taxon>
        <taxon>Streptococcus</taxon>
    </lineage>
</organism>
<feature type="domain" description="OB" evidence="1">
    <location>
        <begin position="147"/>
        <end position="211"/>
    </location>
</feature>
<dbReference type="InterPro" id="IPR029460">
    <property type="entry name" value="DNAPol_HHH"/>
</dbReference>
<dbReference type="Proteomes" id="UP000070053">
    <property type="component" value="Unassembled WGS sequence"/>
</dbReference>
<dbReference type="EC" id="2.7.7.7" evidence="3"/>
<evidence type="ECO:0000259" key="2">
    <source>
        <dbReference type="Pfam" id="PF14579"/>
    </source>
</evidence>